<dbReference type="InterPro" id="IPR006566">
    <property type="entry name" value="FBD"/>
</dbReference>
<feature type="domain" description="FBD" evidence="1">
    <location>
        <begin position="314"/>
        <end position="392"/>
    </location>
</feature>
<dbReference type="EMBL" id="KB870807">
    <property type="protein sequence ID" value="EOA30732.1"/>
    <property type="molecule type" value="Genomic_DNA"/>
</dbReference>
<dbReference type="Gene3D" id="3.80.10.10">
    <property type="entry name" value="Ribonuclease Inhibitor"/>
    <property type="match status" value="1"/>
</dbReference>
<gene>
    <name evidence="2" type="ORF">CARUB_v10013870mg</name>
</gene>
<dbReference type="PANTHER" id="PTHR31293:SF24">
    <property type="entry name" value="BNAANNG15180D PROTEIN"/>
    <property type="match status" value="1"/>
</dbReference>
<reference evidence="3" key="1">
    <citation type="journal article" date="2013" name="Nat. Genet.">
        <title>The Capsella rubella genome and the genomic consequences of rapid mating system evolution.</title>
        <authorList>
            <person name="Slotte T."/>
            <person name="Hazzouri K.M."/>
            <person name="Agren J.A."/>
            <person name="Koenig D."/>
            <person name="Maumus F."/>
            <person name="Guo Y.L."/>
            <person name="Steige K."/>
            <person name="Platts A.E."/>
            <person name="Escobar J.S."/>
            <person name="Newman L.K."/>
            <person name="Wang W."/>
            <person name="Mandakova T."/>
            <person name="Vello E."/>
            <person name="Smith L.M."/>
            <person name="Henz S.R."/>
            <person name="Steffen J."/>
            <person name="Takuno S."/>
            <person name="Brandvain Y."/>
            <person name="Coop G."/>
            <person name="Andolfatto P."/>
            <person name="Hu T.T."/>
            <person name="Blanchette M."/>
            <person name="Clark R.M."/>
            <person name="Quesneville H."/>
            <person name="Nordborg M."/>
            <person name="Gaut B.S."/>
            <person name="Lysak M.A."/>
            <person name="Jenkins J."/>
            <person name="Grimwood J."/>
            <person name="Chapman J."/>
            <person name="Prochnik S."/>
            <person name="Shu S."/>
            <person name="Rokhsar D."/>
            <person name="Schmutz J."/>
            <person name="Weigel D."/>
            <person name="Wright S.I."/>
        </authorList>
    </citation>
    <scope>NUCLEOTIDE SEQUENCE [LARGE SCALE GENOMIC DNA]</scope>
    <source>
        <strain evidence="3">cv. Monte Gargano</strain>
    </source>
</reference>
<protein>
    <recommendedName>
        <fullName evidence="1">FBD domain-containing protein</fullName>
    </recommendedName>
</protein>
<sequence length="401" mass="46194">MDFVDRVLSLQGNSPIRKFSLKCETGVSPAHVNRWLCEVLQRGVLELDLTVDLGYGYYMPQDLFVSETLVNLKLKSAFGIHWWTGAEGTSLPMLKTLCVYSPRFFCDDKLEEFLPSFPVLEDLQMSNIQWIDSDETVSSSTLTTLHITCIRSENPKSISFDTPNLLSFVYSDYVAEDYPLVNMKNLSFARIALRVDDYQIKRVRAQNNDLLEHDVVLHFGNVVKLMNGIQNVQELHLCPDILEVLSLCCDSMPVFHNVKKLLIYSDKGRGWQAVPVLLRNCPHLEILIFEGIVHHVTDKCGDACDCIYRKEKGRSLRSCPVKVVEIKDFGVTMKEKHMIEHFLDYFSCLKEMKIYVEEDGITQIMNNPEVSKLVLDEMEEYNDLYSCNFKLYLDKKSIRNL</sequence>
<dbReference type="SUPFAM" id="SSF52047">
    <property type="entry name" value="RNI-like"/>
    <property type="match status" value="1"/>
</dbReference>
<dbReference type="PANTHER" id="PTHR31293">
    <property type="entry name" value="RNI-LIKE SUPERFAMILY PROTEIN"/>
    <property type="match status" value="1"/>
</dbReference>
<keyword evidence="3" id="KW-1185">Reference proteome</keyword>
<evidence type="ECO:0000313" key="3">
    <source>
        <dbReference type="Proteomes" id="UP000029121"/>
    </source>
</evidence>
<accession>R0G5B2</accession>
<organism evidence="2 3">
    <name type="scientific">Capsella rubella</name>
    <dbReference type="NCBI Taxonomy" id="81985"/>
    <lineage>
        <taxon>Eukaryota</taxon>
        <taxon>Viridiplantae</taxon>
        <taxon>Streptophyta</taxon>
        <taxon>Embryophyta</taxon>
        <taxon>Tracheophyta</taxon>
        <taxon>Spermatophyta</taxon>
        <taxon>Magnoliopsida</taxon>
        <taxon>eudicotyledons</taxon>
        <taxon>Gunneridae</taxon>
        <taxon>Pentapetalae</taxon>
        <taxon>rosids</taxon>
        <taxon>malvids</taxon>
        <taxon>Brassicales</taxon>
        <taxon>Brassicaceae</taxon>
        <taxon>Camelineae</taxon>
        <taxon>Capsella</taxon>
    </lineage>
</organism>
<dbReference type="EMBL" id="KB870807">
    <property type="protein sequence ID" value="EOA30731.1"/>
    <property type="molecule type" value="Genomic_DNA"/>
</dbReference>
<dbReference type="OrthoDB" id="1030287at2759"/>
<reference evidence="2" key="2">
    <citation type="journal article" date="2013" name="Nat. Genet.">
        <title>Genome sequencing of Capsella rubella.</title>
        <authorList>
            <person name="Schmutz J."/>
            <person name="Prochnik S."/>
            <person name="Nordborg M."/>
            <person name="Weigel D."/>
            <person name="Rokhsar D."/>
            <person name="Wright S."/>
        </authorList>
    </citation>
    <scope>NUCLEOTIDE SEQUENCE</scope>
</reference>
<dbReference type="SMART" id="SM00579">
    <property type="entry name" value="FBD"/>
    <property type="match status" value="1"/>
</dbReference>
<dbReference type="InterPro" id="IPR032675">
    <property type="entry name" value="LRR_dom_sf"/>
</dbReference>
<proteinExistence type="predicted"/>
<dbReference type="AlphaFoldDB" id="R0G5B2"/>
<dbReference type="InterPro" id="IPR055294">
    <property type="entry name" value="FBL60-like"/>
</dbReference>
<evidence type="ECO:0000313" key="2">
    <source>
        <dbReference type="EMBL" id="EOA30732.1"/>
    </source>
</evidence>
<name>R0G5B2_9BRAS</name>
<evidence type="ECO:0000259" key="1">
    <source>
        <dbReference type="SMART" id="SM00579"/>
    </source>
</evidence>
<dbReference type="KEGG" id="crb:17891452"/>
<dbReference type="STRING" id="81985.R0G5B2"/>
<dbReference type="Proteomes" id="UP000029121">
    <property type="component" value="Unassembled WGS sequence"/>
</dbReference>